<accession>A0ABD2NXE4</accession>
<protein>
    <submittedName>
        <fullName evidence="2">Uncharacterized protein</fullName>
    </submittedName>
</protein>
<comment type="caution">
    <text evidence="2">The sequence shown here is derived from an EMBL/GenBank/DDBJ whole genome shotgun (WGS) entry which is preliminary data.</text>
</comment>
<evidence type="ECO:0000256" key="1">
    <source>
        <dbReference type="SAM" id="MobiDB-lite"/>
    </source>
</evidence>
<name>A0ABD2NXE4_9CUCU</name>
<evidence type="ECO:0000313" key="3">
    <source>
        <dbReference type="Proteomes" id="UP001516400"/>
    </source>
</evidence>
<feature type="compositionally biased region" description="Basic and acidic residues" evidence="1">
    <location>
        <begin position="565"/>
        <end position="577"/>
    </location>
</feature>
<feature type="compositionally biased region" description="Polar residues" evidence="1">
    <location>
        <begin position="545"/>
        <end position="563"/>
    </location>
</feature>
<dbReference type="EMBL" id="JABFTP020000144">
    <property type="protein sequence ID" value="KAL3283353.1"/>
    <property type="molecule type" value="Genomic_DNA"/>
</dbReference>
<proteinExistence type="predicted"/>
<feature type="compositionally biased region" description="Polar residues" evidence="1">
    <location>
        <begin position="578"/>
        <end position="591"/>
    </location>
</feature>
<gene>
    <name evidence="2" type="ORF">HHI36_006501</name>
</gene>
<feature type="region of interest" description="Disordered" evidence="1">
    <location>
        <begin position="265"/>
        <end position="298"/>
    </location>
</feature>
<organism evidence="2 3">
    <name type="scientific">Cryptolaemus montrouzieri</name>
    <dbReference type="NCBI Taxonomy" id="559131"/>
    <lineage>
        <taxon>Eukaryota</taxon>
        <taxon>Metazoa</taxon>
        <taxon>Ecdysozoa</taxon>
        <taxon>Arthropoda</taxon>
        <taxon>Hexapoda</taxon>
        <taxon>Insecta</taxon>
        <taxon>Pterygota</taxon>
        <taxon>Neoptera</taxon>
        <taxon>Endopterygota</taxon>
        <taxon>Coleoptera</taxon>
        <taxon>Polyphaga</taxon>
        <taxon>Cucujiformia</taxon>
        <taxon>Coccinelloidea</taxon>
        <taxon>Coccinellidae</taxon>
        <taxon>Scymninae</taxon>
        <taxon>Scymnini</taxon>
        <taxon>Cryptolaemus</taxon>
    </lineage>
</organism>
<sequence>MEFFDELNFLSVIEEERESGDGDSYEELEVLKGKTDYQFRGIPYAHGTEITSKKMGDEKCELDGKLLLLENISENEEIESTIQDEKSNFKSVMVKENTEKNVFNSAPEFEGNEIVEWNQDEISAQSSRCEMGENTQEGDGISQVTKSSETSNIQNWFYIEPLDIEKSGFSNDCSYRLSPEEDTEISILSFEESQAIFDRSSQKKAMSCESAIPREDLISENIPVDDLTEHNICNVENFSEEKGSPGLKPLDFDSIDKNSEIVSEEVEVNESGVMESSLPSESRKDSPNNLGDISDKIPSNEAEIQLDAIFGMNDKWEEKSEKFILDSNTKRHESGLKEYTSPDETCITKVEKCKVLDIQPSVLKNAPEEVPNKSDIETIRINLLEICHSENDENIDPNVNFKDETISVSLRSSEKHNFQRKTPVISDTQIINDHENISDENGHENGGNGWLFQEDSGFRDILASFVQAELEENSDNFDITFHSLDILETHTSLCHESEELILEAPEEFRNLETNMEVEGFMEYLVPPPQPPWVPEREPLYRDFDNTSSTETGDTNQRSNSTLENKAAEENKRIEDSKASSTDGASLANSTGDNDHVKLDCDSTNVNAFEHVGNDAPIQRHDMLQIDHGKRETTVEQPEVSGAIRDLKSYRSIGNNSRSVSFSGSVNCGRCDQIDEAGVDGTENLVSPTTQCTECDKSEESSMVLELASCLNALTNKSNYLEVSDILTSEFGDLFTYAEEEMTNIEIRVDGEHDNNNNCPDVDRKFKKIDDIRLSTDTHDLANTSSPSSTPASSSVEERRPRVLAAAHLSEYRCPKLSSSIHAESGVPAPAPGCSPTKTAAAKGCVGSTQASDSASSSCVLEDREDYKEDADQIDNFSELSHSQEVKNLRWSFKNGRLVFDSESDVNENNKVISVDVNVNEVNLSSIESTDLNAKLSSKEINKRINENKSRLKYLEEKLKKAGISDDSRISGNNKDCTEVEADVAKQVVDVSESTLKQERKENLNYDSNRNVLEVNEDELLHQGDDDYEHEYGEELTAFTVATENIIEQPRKRKPSLFKNVPDRYREVDTIIRRKIKEAKEKWTQKQRDEAERLHRLHDSFNFHKKVKEITGTGRKTSITMIKNEQGKPILEPDELKRVWK</sequence>
<feature type="region of interest" description="Disordered" evidence="1">
    <location>
        <begin position="776"/>
        <end position="799"/>
    </location>
</feature>
<feature type="compositionally biased region" description="Low complexity" evidence="1">
    <location>
        <begin position="783"/>
        <end position="794"/>
    </location>
</feature>
<reference evidence="2 3" key="1">
    <citation type="journal article" date="2021" name="BMC Biol.">
        <title>Horizontally acquired antibacterial genes associated with adaptive radiation of ladybird beetles.</title>
        <authorList>
            <person name="Li H.S."/>
            <person name="Tang X.F."/>
            <person name="Huang Y.H."/>
            <person name="Xu Z.Y."/>
            <person name="Chen M.L."/>
            <person name="Du X.Y."/>
            <person name="Qiu B.Y."/>
            <person name="Chen P.T."/>
            <person name="Zhang W."/>
            <person name="Slipinski A."/>
            <person name="Escalona H.E."/>
            <person name="Waterhouse R.M."/>
            <person name="Zwick A."/>
            <person name="Pang H."/>
        </authorList>
    </citation>
    <scope>NUCLEOTIDE SEQUENCE [LARGE SCALE GENOMIC DNA]</scope>
    <source>
        <strain evidence="2">SYSU2018</strain>
    </source>
</reference>
<keyword evidence="3" id="KW-1185">Reference proteome</keyword>
<dbReference type="Proteomes" id="UP001516400">
    <property type="component" value="Unassembled WGS sequence"/>
</dbReference>
<evidence type="ECO:0000313" key="2">
    <source>
        <dbReference type="EMBL" id="KAL3283353.1"/>
    </source>
</evidence>
<dbReference type="AlphaFoldDB" id="A0ABD2NXE4"/>
<feature type="region of interest" description="Disordered" evidence="1">
    <location>
        <begin position="528"/>
        <end position="595"/>
    </location>
</feature>
<feature type="compositionally biased region" description="Basic and acidic residues" evidence="1">
    <location>
        <begin position="534"/>
        <end position="544"/>
    </location>
</feature>